<feature type="region of interest" description="Disordered" evidence="1">
    <location>
        <begin position="254"/>
        <end position="286"/>
    </location>
</feature>
<organism evidence="2 3">
    <name type="scientific">Phyllosticta capitalensis</name>
    <dbReference type="NCBI Taxonomy" id="121624"/>
    <lineage>
        <taxon>Eukaryota</taxon>
        <taxon>Fungi</taxon>
        <taxon>Dikarya</taxon>
        <taxon>Ascomycota</taxon>
        <taxon>Pezizomycotina</taxon>
        <taxon>Dothideomycetes</taxon>
        <taxon>Dothideomycetes incertae sedis</taxon>
        <taxon>Botryosphaeriales</taxon>
        <taxon>Phyllostictaceae</taxon>
        <taxon>Phyllosticta</taxon>
    </lineage>
</organism>
<gene>
    <name evidence="2" type="ORF">HDK90DRAFT_127237</name>
</gene>
<protein>
    <submittedName>
        <fullName evidence="2">Uncharacterized protein</fullName>
    </submittedName>
</protein>
<proteinExistence type="predicted"/>
<keyword evidence="3" id="KW-1185">Reference proteome</keyword>
<feature type="compositionally biased region" description="Acidic residues" evidence="1">
    <location>
        <begin position="259"/>
        <end position="273"/>
    </location>
</feature>
<dbReference type="EMBL" id="JBBWRZ010000002">
    <property type="protein sequence ID" value="KAK8243590.1"/>
    <property type="molecule type" value="Genomic_DNA"/>
</dbReference>
<comment type="caution">
    <text evidence="2">The sequence shown here is derived from an EMBL/GenBank/DDBJ whole genome shotgun (WGS) entry which is preliminary data.</text>
</comment>
<evidence type="ECO:0000313" key="2">
    <source>
        <dbReference type="EMBL" id="KAK8243590.1"/>
    </source>
</evidence>
<evidence type="ECO:0000256" key="1">
    <source>
        <dbReference type="SAM" id="MobiDB-lite"/>
    </source>
</evidence>
<evidence type="ECO:0000313" key="3">
    <source>
        <dbReference type="Proteomes" id="UP001492380"/>
    </source>
</evidence>
<accession>A0ABR1YY01</accession>
<name>A0ABR1YY01_9PEZI</name>
<dbReference type="Proteomes" id="UP001492380">
    <property type="component" value="Unassembled WGS sequence"/>
</dbReference>
<sequence length="286" mass="31296">MSSRPCWFIAPQPCPPNGHLKLGNIILNPSNPEIPLHESSSPLPSSEKVETFRQRGAHLKHDKSTAAPLGIATSFLSFLSGVGVDIDTEWSQKDVYQLRAREMTTMSFLPSPEFIESAAAQKVVQNYIRRKKFANLYMVVGVMVASGASPRKTSSIERNVGFHVNVDGTMIGAPAGAGPKIGFKQARTSDVGSEETDDFVFAFRLRKLKIRKGEARLKMRYKSGGLFDKDSGKEAADEELEKRERSIVITVDGLADGDVTGEDVGLEDTETQDETSGQDCLCVMPE</sequence>
<reference evidence="2 3" key="1">
    <citation type="submission" date="2024-04" db="EMBL/GenBank/DDBJ databases">
        <title>Phyllosticta paracitricarpa is synonymous to the EU quarantine fungus P. citricarpa based on phylogenomic analyses.</title>
        <authorList>
            <consortium name="Lawrence Berkeley National Laboratory"/>
            <person name="Van Ingen-Buijs V.A."/>
            <person name="Van Westerhoven A.C."/>
            <person name="Haridas S."/>
            <person name="Skiadas P."/>
            <person name="Martin F."/>
            <person name="Groenewald J.Z."/>
            <person name="Crous P.W."/>
            <person name="Seidl M.F."/>
        </authorList>
    </citation>
    <scope>NUCLEOTIDE SEQUENCE [LARGE SCALE GENOMIC DNA]</scope>
    <source>
        <strain evidence="2 3">CBS 123374</strain>
    </source>
</reference>